<feature type="transmembrane region" description="Helical" evidence="1">
    <location>
        <begin position="110"/>
        <end position="132"/>
    </location>
</feature>
<name>A0A0P6XHP1_9CHLR</name>
<keyword evidence="3" id="KW-1185">Reference proteome</keyword>
<feature type="transmembrane region" description="Helical" evidence="1">
    <location>
        <begin position="44"/>
        <end position="65"/>
    </location>
</feature>
<dbReference type="OrthoDB" id="49284at2"/>
<evidence type="ECO:0000313" key="3">
    <source>
        <dbReference type="Proteomes" id="UP000050501"/>
    </source>
</evidence>
<keyword evidence="1" id="KW-1133">Transmembrane helix</keyword>
<evidence type="ECO:0000313" key="2">
    <source>
        <dbReference type="EMBL" id="KPL79620.1"/>
    </source>
</evidence>
<keyword evidence="1" id="KW-0812">Transmembrane</keyword>
<dbReference type="RefSeq" id="WP_062417789.1">
    <property type="nucleotide sequence ID" value="NZ_DF967974.1"/>
</dbReference>
<keyword evidence="1" id="KW-0472">Membrane</keyword>
<dbReference type="EMBL" id="LGCM01000047">
    <property type="protein sequence ID" value="KPL79620.1"/>
    <property type="molecule type" value="Genomic_DNA"/>
</dbReference>
<feature type="transmembrane region" description="Helical" evidence="1">
    <location>
        <begin position="77"/>
        <end position="98"/>
    </location>
</feature>
<gene>
    <name evidence="2" type="ORF">ADN01_14145</name>
</gene>
<evidence type="ECO:0000256" key="1">
    <source>
        <dbReference type="SAM" id="Phobius"/>
    </source>
</evidence>
<feature type="transmembrane region" description="Helical" evidence="1">
    <location>
        <begin position="12"/>
        <end position="32"/>
    </location>
</feature>
<comment type="caution">
    <text evidence="2">The sequence shown here is derived from an EMBL/GenBank/DDBJ whole genome shotgun (WGS) entry which is preliminary data.</text>
</comment>
<protein>
    <submittedName>
        <fullName evidence="2">Uncharacterized protein</fullName>
    </submittedName>
</protein>
<accession>A0A0P6XHP1</accession>
<proteinExistence type="predicted"/>
<dbReference type="Proteomes" id="UP000050501">
    <property type="component" value="Unassembled WGS sequence"/>
</dbReference>
<sequence>MPKKGKLTQLLAILGSIFAWLPLLAPVFFSLGRLFRGGSFLFDYLMPAELFPAALLGGGLLLWAAIRARIYREWIGWSLLASILLLVGSQALAVATGIASGRTPMSSPWFYAVMAGLILFILALLITAVSGVRLARELFKKA</sequence>
<dbReference type="AlphaFoldDB" id="A0A0P6XHP1"/>
<reference evidence="2 3" key="1">
    <citation type="submission" date="2015-07" db="EMBL/GenBank/DDBJ databases">
        <title>Genome sequence of Levilinea saccharolytica DSM 16555.</title>
        <authorList>
            <person name="Hemp J."/>
            <person name="Ward L.M."/>
            <person name="Pace L.A."/>
            <person name="Fischer W.W."/>
        </authorList>
    </citation>
    <scope>NUCLEOTIDE SEQUENCE [LARGE SCALE GENOMIC DNA]</scope>
    <source>
        <strain evidence="2 3">KIBI-1</strain>
    </source>
</reference>
<organism evidence="2 3">
    <name type="scientific">Levilinea saccharolytica</name>
    <dbReference type="NCBI Taxonomy" id="229921"/>
    <lineage>
        <taxon>Bacteria</taxon>
        <taxon>Bacillati</taxon>
        <taxon>Chloroflexota</taxon>
        <taxon>Anaerolineae</taxon>
        <taxon>Anaerolineales</taxon>
        <taxon>Anaerolineaceae</taxon>
        <taxon>Levilinea</taxon>
    </lineage>
</organism>